<keyword evidence="6" id="KW-0812">Transmembrane</keyword>
<dbReference type="PANTHER" id="PTHR22683:SF1">
    <property type="entry name" value="TYPE VII SECRETION SYSTEM PROTEIN ESSC"/>
    <property type="match status" value="1"/>
</dbReference>
<dbReference type="InterPro" id="IPR002543">
    <property type="entry name" value="FtsK_dom"/>
</dbReference>
<keyword evidence="3 4" id="KW-0067">ATP-binding</keyword>
<dbReference type="InterPro" id="IPR050206">
    <property type="entry name" value="FtsK/SpoIIIE/SftA"/>
</dbReference>
<dbReference type="EMBL" id="VMHE01000013">
    <property type="protein sequence ID" value="TSJ64994.1"/>
    <property type="molecule type" value="Genomic_DNA"/>
</dbReference>
<feature type="region of interest" description="Disordered" evidence="5">
    <location>
        <begin position="103"/>
        <end position="122"/>
    </location>
</feature>
<accession>A0A556PKS6</accession>
<dbReference type="CDD" id="cd01127">
    <property type="entry name" value="TrwB_TraG_TraD_VirD4"/>
    <property type="match status" value="1"/>
</dbReference>
<dbReference type="OrthoDB" id="9807790at2"/>
<sequence length="1376" mass="158025">MVEGLNATLLFYRDAEHDGFVLEAHEGEVYHNYKRIEGSSQVLHGDQLIVDDVKLVLNKESVELFLSGKGATSKLGLLLEPDHTLNKNFPEYHRSPRIIYREPEEKRTIAKPSPKPSKPSEQLARTVVPPLVMIFALVIISIIQPRGIFIIVMLAMTITTVIFSITSYIKNVRQYNADMRHRDKSYRAYLRNKTKELYQAAEEQRHALTYHYPNVEQIRQMVLEINARIYEKSMYHHDFLHFRTGLGTVDTSFEVEYRDEEFSQDEDELIDQARQLRSKFQKQQEVPVVTTLMNGPVGYVGQRELVIEQIQLFVMQTSMFHSYHDVQFLAIFPESEKTDWDWMRWLPHATLRQLNLRGFVYHERSRDQILHSMYQVLKERRQLLEEKGDQREKALFSPHYVFLITDEKLLLDHVIMEFLSEDPSELGVSLIFVQDVMQSLPEHVTTVIDIRDVNHGTIILEDGELVNKKFTPDHFPEGFMKEDISRGLAPLNHQQNLKNAIPESVTFLEMYQVERVEELAIDVRWTTNETYKTMAVPLGLRGKDDIVQLNLHEKAHGPHGLVAGTTGSGKSEIVQSYILSMAVNFHPHEVAFLLIDYKGGGMANLFRNLPHQLGAITNLDRSQAMRALSSIKAELQKRQRLFGEYDVNHINQYQKLYKQGKVREAMPHLFIISDEFAELKEEQPEFMKELVSTARIGRSLGIHLILATQKPSGVVDDQIWSNSKFKLALKVQNASDSNEVLKTADAAEITLPGRAYLQVGNNEIYELFQSAFSGAEYIPDQSKHEQVDTTIYAINDLGQYEILTQDLSGLDKKDVVESVPTELEAVIDYIHQFTTKEGIERLPRPWLPPLPNRISAIDLNPANFKEAWNAPKKSLQATIGMMDQPELQSQSPLTIDLTKDGHIAVFSSPGYGKSTFMQSLIVDLVKQHHPERLHIYLLDFGTNGLMPLKQLPHVADTFLLDETVKIEKWIRFMTKEIVERKKKLSQFGVADMIMYEKASEEVVPNIVIAIDNYDAVKEADFGEEFDRLITLIAREGARIGVHLSVSAGRQNSMRMPLISNIKQQIALHLIDTIEMRTIIGKTDLEIEEVPGRGIIKQEDPVLFQTSLPAEGEETLEIIEEIRQLSIEMRNFWDGDLPKSIPMMPEGSIDFETFKQNEMTKEFVRKNQLPLGLDFEYVEPVAFNPAAYNLLTVFGDRPDELNKLRIALAKNLTLLEGSYQTMIIDTEEKITADQASNVNVYVYQSQKLQDIKKSILQEIELRGKGDHSGTKWIILINDLQDFSERTYLLEEEVTELFERGPKHEVYFIVVGNHNYLGKSFEYPAKSIRKLSMVGLVAMRLGDQDVFNQPFIRKETHPGTYECYVAIEQQHYKIKVPK</sequence>
<evidence type="ECO:0000256" key="1">
    <source>
        <dbReference type="ARBA" id="ARBA00022737"/>
    </source>
</evidence>
<feature type="transmembrane region" description="Helical" evidence="6">
    <location>
        <begin position="149"/>
        <end position="169"/>
    </location>
</feature>
<keyword evidence="2 4" id="KW-0547">Nucleotide-binding</keyword>
<evidence type="ECO:0000256" key="4">
    <source>
        <dbReference type="PROSITE-ProRule" id="PRU00289"/>
    </source>
</evidence>
<dbReference type="GO" id="GO:0003677">
    <property type="term" value="F:DNA binding"/>
    <property type="evidence" value="ECO:0007669"/>
    <property type="project" value="InterPro"/>
</dbReference>
<feature type="transmembrane region" description="Helical" evidence="6">
    <location>
        <begin position="123"/>
        <end position="143"/>
    </location>
</feature>
<evidence type="ECO:0000256" key="2">
    <source>
        <dbReference type="ARBA" id="ARBA00022741"/>
    </source>
</evidence>
<evidence type="ECO:0000259" key="7">
    <source>
        <dbReference type="PROSITE" id="PS50901"/>
    </source>
</evidence>
<keyword evidence="9" id="KW-1185">Reference proteome</keyword>
<gene>
    <name evidence="8" type="primary">essC</name>
    <name evidence="8" type="ORF">FPQ13_08430</name>
</gene>
<keyword evidence="6" id="KW-0472">Membrane</keyword>
<evidence type="ECO:0000313" key="9">
    <source>
        <dbReference type="Proteomes" id="UP000316425"/>
    </source>
</evidence>
<evidence type="ECO:0000256" key="3">
    <source>
        <dbReference type="ARBA" id="ARBA00022840"/>
    </source>
</evidence>
<evidence type="ECO:0000256" key="6">
    <source>
        <dbReference type="SAM" id="Phobius"/>
    </source>
</evidence>
<feature type="binding site" evidence="4">
    <location>
        <begin position="907"/>
        <end position="914"/>
    </location>
    <ligand>
        <name>ATP</name>
        <dbReference type="ChEBI" id="CHEBI:30616"/>
    </ligand>
</feature>
<dbReference type="GO" id="GO:0016020">
    <property type="term" value="C:membrane"/>
    <property type="evidence" value="ECO:0007669"/>
    <property type="project" value="UniProtKB-SubCell"/>
</dbReference>
<comment type="caution">
    <text evidence="8">The sequence shown here is derived from an EMBL/GenBank/DDBJ whole genome shotgun (WGS) entry which is preliminary data.</text>
</comment>
<dbReference type="PROSITE" id="PS50901">
    <property type="entry name" value="FTSK"/>
    <property type="match status" value="2"/>
</dbReference>
<evidence type="ECO:0000256" key="5">
    <source>
        <dbReference type="SAM" id="MobiDB-lite"/>
    </source>
</evidence>
<reference evidence="8 9" key="1">
    <citation type="submission" date="2019-07" db="EMBL/GenBank/DDBJ databases">
        <title>Allobacillus sp. nov. SKP isolated from shrimp paste of Euphausiacea.</title>
        <authorList>
            <person name="Kanchanasin P."/>
            <person name="Tanasupawat S."/>
            <person name="Shi W."/>
            <person name="Wu L."/>
            <person name="Ma J."/>
        </authorList>
    </citation>
    <scope>NUCLEOTIDE SEQUENCE [LARGE SCALE GENOMIC DNA]</scope>
    <source>
        <strain evidence="8 9">SKP4-8</strain>
    </source>
</reference>
<dbReference type="Pfam" id="PF01580">
    <property type="entry name" value="FtsK_SpoIIIE"/>
    <property type="match status" value="2"/>
</dbReference>
<evidence type="ECO:0000313" key="8">
    <source>
        <dbReference type="EMBL" id="TSJ64994.1"/>
    </source>
</evidence>
<dbReference type="InterPro" id="IPR023839">
    <property type="entry name" value="Firmicutes_EssC_C"/>
</dbReference>
<dbReference type="InterPro" id="IPR027417">
    <property type="entry name" value="P-loop_NTPase"/>
</dbReference>
<feature type="binding site" evidence="4">
    <location>
        <begin position="564"/>
        <end position="571"/>
    </location>
    <ligand>
        <name>ATP</name>
        <dbReference type="ChEBI" id="CHEBI:30616"/>
    </ligand>
</feature>
<dbReference type="NCBIfam" id="TIGR03928">
    <property type="entry name" value="T7_EssCb_Firm"/>
    <property type="match status" value="1"/>
</dbReference>
<dbReference type="GO" id="GO:0005524">
    <property type="term" value="F:ATP binding"/>
    <property type="evidence" value="ECO:0007669"/>
    <property type="project" value="UniProtKB-UniRule"/>
</dbReference>
<dbReference type="SUPFAM" id="SSF52540">
    <property type="entry name" value="P-loop containing nucleoside triphosphate hydrolases"/>
    <property type="match status" value="2"/>
</dbReference>
<organism evidence="8 9">
    <name type="scientific">Allobacillus salarius</name>
    <dbReference type="NCBI Taxonomy" id="1955272"/>
    <lineage>
        <taxon>Bacteria</taxon>
        <taxon>Bacillati</taxon>
        <taxon>Bacillota</taxon>
        <taxon>Bacilli</taxon>
        <taxon>Bacillales</taxon>
        <taxon>Bacillaceae</taxon>
        <taxon>Allobacillus</taxon>
    </lineage>
</organism>
<dbReference type="Proteomes" id="UP000316425">
    <property type="component" value="Unassembled WGS sequence"/>
</dbReference>
<keyword evidence="1" id="KW-0677">Repeat</keyword>
<name>A0A556PKS6_9BACI</name>
<dbReference type="PANTHER" id="PTHR22683">
    <property type="entry name" value="SPORULATION PROTEIN RELATED"/>
    <property type="match status" value="1"/>
</dbReference>
<keyword evidence="6" id="KW-1133">Transmembrane helix</keyword>
<feature type="domain" description="FtsK" evidence="7">
    <location>
        <begin position="890"/>
        <end position="1076"/>
    </location>
</feature>
<proteinExistence type="predicted"/>
<protein>
    <submittedName>
        <fullName evidence="8">Type VII secretion protein EssC</fullName>
    </submittedName>
</protein>
<feature type="domain" description="FtsK" evidence="7">
    <location>
        <begin position="544"/>
        <end position="738"/>
    </location>
</feature>
<dbReference type="Gene3D" id="3.40.50.300">
    <property type="entry name" value="P-loop containing nucleotide triphosphate hydrolases"/>
    <property type="match status" value="2"/>
</dbReference>